<reference evidence="1 2" key="1">
    <citation type="submission" date="2019-03" db="EMBL/GenBank/DDBJ databases">
        <authorList>
            <person name="Nijsse B."/>
        </authorList>
    </citation>
    <scope>NUCLEOTIDE SEQUENCE [LARGE SCALE GENOMIC DNA]</scope>
    <source>
        <strain evidence="1">Desulfoluna butyratoxydans MSL71</strain>
    </source>
</reference>
<proteinExistence type="predicted"/>
<name>A0A4U8YPX9_9BACT</name>
<dbReference type="RefSeq" id="WP_180138165.1">
    <property type="nucleotide sequence ID" value="NZ_CAADHO010000002.1"/>
</dbReference>
<dbReference type="Proteomes" id="UP000507962">
    <property type="component" value="Unassembled WGS sequence"/>
</dbReference>
<dbReference type="EMBL" id="CAADHO010000002">
    <property type="protein sequence ID" value="VFQ43762.1"/>
    <property type="molecule type" value="Genomic_DNA"/>
</dbReference>
<keyword evidence="2" id="KW-1185">Reference proteome</keyword>
<gene>
    <name evidence="1" type="ORF">MSL71_14030</name>
</gene>
<evidence type="ECO:0000313" key="2">
    <source>
        <dbReference type="Proteomes" id="UP000507962"/>
    </source>
</evidence>
<protein>
    <submittedName>
        <fullName evidence="1">Uncharacterized protein</fullName>
    </submittedName>
</protein>
<organism evidence="1 2">
    <name type="scientific">Desulfoluna butyratoxydans</name>
    <dbReference type="NCBI Taxonomy" id="231438"/>
    <lineage>
        <taxon>Bacteria</taxon>
        <taxon>Pseudomonadati</taxon>
        <taxon>Thermodesulfobacteriota</taxon>
        <taxon>Desulfobacteria</taxon>
        <taxon>Desulfobacterales</taxon>
        <taxon>Desulfolunaceae</taxon>
        <taxon>Desulfoluna</taxon>
    </lineage>
</organism>
<evidence type="ECO:0000313" key="1">
    <source>
        <dbReference type="EMBL" id="VFQ43762.1"/>
    </source>
</evidence>
<dbReference type="AlphaFoldDB" id="A0A4U8YPX9"/>
<accession>A0A4U8YPX9</accession>
<sequence>MAQQKFDGTYNVTIFIPERGSYQSITETMTIATTTEGSDEILQPGSQLSFMSYTFELSGRINTQTGLATISGQATDSGTSLDPALWSFVSTPALQSVSAARIVFNGAAAIGFCFSLFGMKEGQETFESQSIPEMFMRDFQATSRPVPKL</sequence>